<gene>
    <name evidence="2" type="ORF">ACFSDB_07740</name>
</gene>
<name>A0ABW4QGY4_9BACL</name>
<dbReference type="InterPro" id="IPR036397">
    <property type="entry name" value="RNaseH_sf"/>
</dbReference>
<protein>
    <submittedName>
        <fullName evidence="2">Ribonuclease H family protein</fullName>
    </submittedName>
</protein>
<dbReference type="PANTHER" id="PTHR48475">
    <property type="entry name" value="RIBONUCLEASE H"/>
    <property type="match status" value="1"/>
</dbReference>
<dbReference type="RefSeq" id="WP_204891734.1">
    <property type="nucleotide sequence ID" value="NZ_JBHUFW010000005.1"/>
</dbReference>
<organism evidence="2 3">
    <name type="scientific">Planococcus chinensis</name>
    <dbReference type="NCBI Taxonomy" id="272917"/>
    <lineage>
        <taxon>Bacteria</taxon>
        <taxon>Bacillati</taxon>
        <taxon>Bacillota</taxon>
        <taxon>Bacilli</taxon>
        <taxon>Bacillales</taxon>
        <taxon>Caryophanaceae</taxon>
        <taxon>Planococcus</taxon>
    </lineage>
</organism>
<dbReference type="Gene3D" id="3.30.420.10">
    <property type="entry name" value="Ribonuclease H-like superfamily/Ribonuclease H"/>
    <property type="match status" value="1"/>
</dbReference>
<evidence type="ECO:0000313" key="2">
    <source>
        <dbReference type="EMBL" id="MFD1862819.1"/>
    </source>
</evidence>
<dbReference type="Pfam" id="PF13456">
    <property type="entry name" value="RVT_3"/>
    <property type="match status" value="1"/>
</dbReference>
<dbReference type="InterPro" id="IPR012337">
    <property type="entry name" value="RNaseH-like_sf"/>
</dbReference>
<evidence type="ECO:0000313" key="3">
    <source>
        <dbReference type="Proteomes" id="UP001597273"/>
    </source>
</evidence>
<keyword evidence="3" id="KW-1185">Reference proteome</keyword>
<feature type="domain" description="RNase H type-1" evidence="1">
    <location>
        <begin position="70"/>
        <end position="207"/>
    </location>
</feature>
<sequence length="221" mass="24778">MNVRIEWVYKTPKGTEAIFHSEEMPAAKAVLLAEDLERTGRTKKLVFVDRFDSTWTVKEMKGYLKGIETEPHNITVYFDGGFSPATSNSGLGCVIYYEQSGKSYRLRRNAPSAELASNNEAEYAALYLSLQELELLGVHHLPIRFIGDSKVVINQMGGDWPAMEADLARWADRIDQKLEKLGIQPEYELVPRRENAEADQLATQALNGIDIAGVIEMTAKP</sequence>
<dbReference type="PROSITE" id="PS50879">
    <property type="entry name" value="RNASE_H_1"/>
    <property type="match status" value="1"/>
</dbReference>
<accession>A0ABW4QGY4</accession>
<dbReference type="NCBIfam" id="NF005822">
    <property type="entry name" value="PRK07708.1"/>
    <property type="match status" value="1"/>
</dbReference>
<dbReference type="EMBL" id="JBHUFW010000005">
    <property type="protein sequence ID" value="MFD1862819.1"/>
    <property type="molecule type" value="Genomic_DNA"/>
</dbReference>
<comment type="caution">
    <text evidence="2">The sequence shown here is derived from an EMBL/GenBank/DDBJ whole genome shotgun (WGS) entry which is preliminary data.</text>
</comment>
<dbReference type="PANTHER" id="PTHR48475:SF1">
    <property type="entry name" value="RNASE H TYPE-1 DOMAIN-CONTAINING PROTEIN"/>
    <property type="match status" value="1"/>
</dbReference>
<reference evidence="3" key="1">
    <citation type="journal article" date="2019" name="Int. J. Syst. Evol. Microbiol.">
        <title>The Global Catalogue of Microorganisms (GCM) 10K type strain sequencing project: providing services to taxonomists for standard genome sequencing and annotation.</title>
        <authorList>
            <consortium name="The Broad Institute Genomics Platform"/>
            <consortium name="The Broad Institute Genome Sequencing Center for Infectious Disease"/>
            <person name="Wu L."/>
            <person name="Ma J."/>
        </authorList>
    </citation>
    <scope>NUCLEOTIDE SEQUENCE [LARGE SCALE GENOMIC DNA]</scope>
    <source>
        <strain evidence="3">CGMCC 1.15475</strain>
    </source>
</reference>
<evidence type="ECO:0000259" key="1">
    <source>
        <dbReference type="PROSITE" id="PS50879"/>
    </source>
</evidence>
<dbReference type="InterPro" id="IPR002156">
    <property type="entry name" value="RNaseH_domain"/>
</dbReference>
<dbReference type="CDD" id="cd09279">
    <property type="entry name" value="RNase_HI_like"/>
    <property type="match status" value="1"/>
</dbReference>
<dbReference type="SUPFAM" id="SSF53098">
    <property type="entry name" value="Ribonuclease H-like"/>
    <property type="match status" value="1"/>
</dbReference>
<dbReference type="Proteomes" id="UP001597273">
    <property type="component" value="Unassembled WGS sequence"/>
</dbReference>
<proteinExistence type="predicted"/>